<feature type="transmembrane region" description="Helical" evidence="11">
    <location>
        <begin position="186"/>
        <end position="203"/>
    </location>
</feature>
<dbReference type="Gene3D" id="1.20.120.1770">
    <property type="match status" value="1"/>
</dbReference>
<keyword evidence="3" id="KW-0813">Transport</keyword>
<dbReference type="AlphaFoldDB" id="A0A9N9IET8"/>
<dbReference type="GO" id="GO:0046872">
    <property type="term" value="F:metal ion binding"/>
    <property type="evidence" value="ECO:0007669"/>
    <property type="project" value="UniProtKB-KW"/>
</dbReference>
<evidence type="ECO:0000256" key="6">
    <source>
        <dbReference type="ARBA" id="ARBA00022723"/>
    </source>
</evidence>
<keyword evidence="7" id="KW-0249">Electron transport</keyword>
<keyword evidence="9" id="KW-0408">Iron</keyword>
<keyword evidence="14" id="KW-1185">Reference proteome</keyword>
<keyword evidence="4" id="KW-0349">Heme</keyword>
<dbReference type="OrthoDB" id="432881at2759"/>
<gene>
    <name evidence="13" type="ORF">AMORRO_LOCUS14088</name>
</gene>
<feature type="transmembrane region" description="Helical" evidence="11">
    <location>
        <begin position="71"/>
        <end position="93"/>
    </location>
</feature>
<feature type="transmembrane region" description="Helical" evidence="11">
    <location>
        <begin position="43"/>
        <end position="65"/>
    </location>
</feature>
<dbReference type="SMART" id="SM00665">
    <property type="entry name" value="B561"/>
    <property type="match status" value="1"/>
</dbReference>
<reference evidence="13" key="1">
    <citation type="submission" date="2021-06" db="EMBL/GenBank/DDBJ databases">
        <authorList>
            <person name="Kallberg Y."/>
            <person name="Tangrot J."/>
            <person name="Rosling A."/>
        </authorList>
    </citation>
    <scope>NUCLEOTIDE SEQUENCE</scope>
    <source>
        <strain evidence="13">CL551</strain>
    </source>
</reference>
<dbReference type="PROSITE" id="PS50939">
    <property type="entry name" value="CYTOCHROME_B561"/>
    <property type="match status" value="1"/>
</dbReference>
<dbReference type="PANTHER" id="PTHR15422">
    <property type="entry name" value="OS05G0565100 PROTEIN"/>
    <property type="match status" value="1"/>
</dbReference>
<evidence type="ECO:0000256" key="8">
    <source>
        <dbReference type="ARBA" id="ARBA00022989"/>
    </source>
</evidence>
<dbReference type="InterPro" id="IPR045150">
    <property type="entry name" value="CYB561D1/2"/>
</dbReference>
<dbReference type="Pfam" id="PF03188">
    <property type="entry name" value="Cytochrom_B561"/>
    <property type="match status" value="1"/>
</dbReference>
<evidence type="ECO:0000259" key="12">
    <source>
        <dbReference type="PROSITE" id="PS50939"/>
    </source>
</evidence>
<dbReference type="CDD" id="cd08761">
    <property type="entry name" value="Cyt_b561_CYB561D2_like"/>
    <property type="match status" value="1"/>
</dbReference>
<evidence type="ECO:0000256" key="1">
    <source>
        <dbReference type="ARBA" id="ARBA00001970"/>
    </source>
</evidence>
<dbReference type="EMBL" id="CAJVPV010026554">
    <property type="protein sequence ID" value="CAG8731912.1"/>
    <property type="molecule type" value="Genomic_DNA"/>
</dbReference>
<evidence type="ECO:0000256" key="3">
    <source>
        <dbReference type="ARBA" id="ARBA00022448"/>
    </source>
</evidence>
<evidence type="ECO:0000256" key="10">
    <source>
        <dbReference type="ARBA" id="ARBA00023136"/>
    </source>
</evidence>
<comment type="cofactor">
    <cofactor evidence="1">
        <name>heme b</name>
        <dbReference type="ChEBI" id="CHEBI:60344"/>
    </cofactor>
</comment>
<evidence type="ECO:0000256" key="5">
    <source>
        <dbReference type="ARBA" id="ARBA00022692"/>
    </source>
</evidence>
<evidence type="ECO:0000256" key="2">
    <source>
        <dbReference type="ARBA" id="ARBA00004141"/>
    </source>
</evidence>
<dbReference type="PANTHER" id="PTHR15422:SF45">
    <property type="entry name" value="CYTOCHROME B561 DOMAIN-CONTAINING PROTEIN"/>
    <property type="match status" value="1"/>
</dbReference>
<comment type="subcellular location">
    <subcellularLocation>
        <location evidence="2">Membrane</location>
        <topology evidence="2">Multi-pass membrane protein</topology>
    </subcellularLocation>
</comment>
<evidence type="ECO:0000313" key="13">
    <source>
        <dbReference type="EMBL" id="CAG8731912.1"/>
    </source>
</evidence>
<accession>A0A9N9IET8</accession>
<proteinExistence type="predicted"/>
<dbReference type="Proteomes" id="UP000789342">
    <property type="component" value="Unassembled WGS sequence"/>
</dbReference>
<feature type="transmembrane region" description="Helical" evidence="11">
    <location>
        <begin position="148"/>
        <end position="174"/>
    </location>
</feature>
<evidence type="ECO:0000256" key="9">
    <source>
        <dbReference type="ARBA" id="ARBA00023004"/>
    </source>
</evidence>
<feature type="transmembrane region" description="Helical" evidence="11">
    <location>
        <begin position="105"/>
        <end position="128"/>
    </location>
</feature>
<keyword evidence="6" id="KW-0479">Metal-binding</keyword>
<name>A0A9N9IET8_9GLOM</name>
<keyword evidence="5 11" id="KW-0812">Transmembrane</keyword>
<protein>
    <submittedName>
        <fullName evidence="13">15839_t:CDS:1</fullName>
    </submittedName>
</protein>
<keyword evidence="10 11" id="KW-0472">Membrane</keyword>
<evidence type="ECO:0000313" key="14">
    <source>
        <dbReference type="Proteomes" id="UP000789342"/>
    </source>
</evidence>
<evidence type="ECO:0000256" key="4">
    <source>
        <dbReference type="ARBA" id="ARBA00022617"/>
    </source>
</evidence>
<dbReference type="InterPro" id="IPR006593">
    <property type="entry name" value="Cyt_b561/ferric_Rdtase_TM"/>
</dbReference>
<evidence type="ECO:0000256" key="11">
    <source>
        <dbReference type="SAM" id="Phobius"/>
    </source>
</evidence>
<organism evidence="13 14">
    <name type="scientific">Acaulospora morrowiae</name>
    <dbReference type="NCBI Taxonomy" id="94023"/>
    <lineage>
        <taxon>Eukaryota</taxon>
        <taxon>Fungi</taxon>
        <taxon>Fungi incertae sedis</taxon>
        <taxon>Mucoromycota</taxon>
        <taxon>Glomeromycotina</taxon>
        <taxon>Glomeromycetes</taxon>
        <taxon>Diversisporales</taxon>
        <taxon>Acaulosporaceae</taxon>
        <taxon>Acaulospora</taxon>
    </lineage>
</organism>
<sequence>MVMPNTNLDDSQSPLLDQNGIQPTEQSLQIPTLTGPTKINMSFIFSLVASSGVFLFAGTVWYIVFDAEYEFFIWHPTLMALVLLSITQGVLVLQTAVRKEEREKGLLWHKIIQTVVFLSVIGGFTIIYTHKSSTNKEHFTSPHGKFGVFTFVYLLFQTVGGSILANFPGLVGGAAKARGLYKYHRISGYVLVSLVYLTALGGTQTDWA</sequence>
<feature type="domain" description="Cytochrome b561" evidence="12">
    <location>
        <begin position="30"/>
        <end position="208"/>
    </location>
</feature>
<keyword evidence="8 11" id="KW-1133">Transmembrane helix</keyword>
<comment type="caution">
    <text evidence="13">The sequence shown here is derived from an EMBL/GenBank/DDBJ whole genome shotgun (WGS) entry which is preliminary data.</text>
</comment>
<dbReference type="GO" id="GO:0140575">
    <property type="term" value="F:transmembrane monodehydroascorbate reductase activity"/>
    <property type="evidence" value="ECO:0007669"/>
    <property type="project" value="InterPro"/>
</dbReference>
<dbReference type="GO" id="GO:0016020">
    <property type="term" value="C:membrane"/>
    <property type="evidence" value="ECO:0007669"/>
    <property type="project" value="UniProtKB-SubCell"/>
</dbReference>
<evidence type="ECO:0000256" key="7">
    <source>
        <dbReference type="ARBA" id="ARBA00022982"/>
    </source>
</evidence>